<feature type="compositionally biased region" description="Acidic residues" evidence="1">
    <location>
        <begin position="18"/>
        <end position="27"/>
    </location>
</feature>
<dbReference type="EMBL" id="CP064789">
    <property type="protein sequence ID" value="QSG13150.1"/>
    <property type="molecule type" value="Genomic_DNA"/>
</dbReference>
<dbReference type="Pfam" id="PF26258">
    <property type="entry name" value="DUF8062"/>
    <property type="match status" value="1"/>
</dbReference>
<dbReference type="AlphaFoldDB" id="A0A897NFE7"/>
<name>A0A897NFE7_9EURY</name>
<sequence length="129" mass="14562">MTDDFDRQPDVPGRSEPDDAPGNDAIDDTPTISCERCGRSWDLAYELDELAVGNQAVQQFALDHHRHTGHFPDGISTWQASCRQCPETVERLEESAARRWAETHARHTRHSVAIERGEQEVDVVTAPER</sequence>
<gene>
    <name evidence="2" type="ORF">HSBGL_2753</name>
</gene>
<accession>A0A897NFE7</accession>
<evidence type="ECO:0000256" key="1">
    <source>
        <dbReference type="SAM" id="MobiDB-lite"/>
    </source>
</evidence>
<feature type="region of interest" description="Disordered" evidence="1">
    <location>
        <begin position="1"/>
        <end position="31"/>
    </location>
</feature>
<dbReference type="Proteomes" id="UP000663305">
    <property type="component" value="Chromosome"/>
</dbReference>
<evidence type="ECO:0000313" key="3">
    <source>
        <dbReference type="Proteomes" id="UP000663305"/>
    </source>
</evidence>
<dbReference type="InterPro" id="IPR058375">
    <property type="entry name" value="DUF8062"/>
</dbReference>
<feature type="compositionally biased region" description="Basic and acidic residues" evidence="1">
    <location>
        <begin position="1"/>
        <end position="17"/>
    </location>
</feature>
<proteinExistence type="predicted"/>
<protein>
    <submittedName>
        <fullName evidence="2">Uncharacterized protein</fullName>
    </submittedName>
</protein>
<reference evidence="2" key="1">
    <citation type="submission" date="2020-11" db="EMBL/GenBank/DDBJ databases">
        <title>Carbohydrate-dependent, anaerobic sulfur respiration: A novel catabolism in halophilic archaea.</title>
        <authorList>
            <person name="Sorokin D.Y."/>
            <person name="Messina E."/>
            <person name="Smedile F."/>
            <person name="La Cono V."/>
            <person name="Hallsworth J.E."/>
            <person name="Yakimov M.M."/>
        </authorList>
    </citation>
    <scope>NUCLEOTIDE SEQUENCE</scope>
    <source>
        <strain evidence="2">HSR-Bgl</strain>
    </source>
</reference>
<evidence type="ECO:0000313" key="2">
    <source>
        <dbReference type="EMBL" id="QSG13150.1"/>
    </source>
</evidence>
<organism evidence="2 3">
    <name type="scientific">Halapricum desulfuricans</name>
    <dbReference type="NCBI Taxonomy" id="2841257"/>
    <lineage>
        <taxon>Archaea</taxon>
        <taxon>Methanobacteriati</taxon>
        <taxon>Methanobacteriota</taxon>
        <taxon>Stenosarchaea group</taxon>
        <taxon>Halobacteria</taxon>
        <taxon>Halobacteriales</taxon>
        <taxon>Haloarculaceae</taxon>
        <taxon>Halapricum</taxon>
    </lineage>
</organism>